<feature type="compositionally biased region" description="Pro residues" evidence="4">
    <location>
        <begin position="50"/>
        <end position="68"/>
    </location>
</feature>
<proteinExistence type="inferred from homology"/>
<protein>
    <submittedName>
        <fullName evidence="6">Glycoside hydrolase family 3 protein</fullName>
    </submittedName>
</protein>
<accession>A0A7C9PL58</accession>
<dbReference type="InterPro" id="IPR017853">
    <property type="entry name" value="GH"/>
</dbReference>
<evidence type="ECO:0000313" key="7">
    <source>
        <dbReference type="Proteomes" id="UP000479756"/>
    </source>
</evidence>
<evidence type="ECO:0000313" key="6">
    <source>
        <dbReference type="EMBL" id="NEM89811.1"/>
    </source>
</evidence>
<sequence length="414" mass="42462">MARPTRPPTARLTAAGHHPRARALASAVLLGTLLAGCTLPAPLPGQGSPGPGPSPSSGPHPAPSPTPTVDPIVAAAQARLAAMTVRERVASLFMFHLRGASAAALRAFATQTGAGGLILMGDNIPDPVTRLAAEVRGVSPDAALPLLTAVDQEGGSVRRIPGDDGAAGHALAALPVAATRSAFAARGALVASMGIAINFGVIADVTDDPRSFIFPRTLGSTPAQAAARVTAAVDGEGTRVLTTLKHFPGHGAFEADSHSTIPRSNRSLAVWRTHDAVPFEAGIAAGAPIVMFGHLRYDAVDPLPATLSPRWHRILRDELGFHGITITDDMIMLQHSGDPRYRDPGRNAVAALAAGNTMLLYVLQPDSAAAGDDPARLVDAVVAAVADGSLPQSTVDADALLLLEARLRLATARG</sequence>
<dbReference type="SUPFAM" id="SSF51445">
    <property type="entry name" value="(Trans)glycosidases"/>
    <property type="match status" value="1"/>
</dbReference>
<dbReference type="Gene3D" id="3.20.20.300">
    <property type="entry name" value="Glycoside hydrolase, family 3, N-terminal domain"/>
    <property type="match status" value="1"/>
</dbReference>
<dbReference type="InterPro" id="IPR036962">
    <property type="entry name" value="Glyco_hydro_3_N_sf"/>
</dbReference>
<dbReference type="RefSeq" id="WP_163471425.1">
    <property type="nucleotide sequence ID" value="NZ_JAAGWZ010000001.1"/>
</dbReference>
<dbReference type="EMBL" id="JAAGWZ010000001">
    <property type="protein sequence ID" value="NEM89811.1"/>
    <property type="molecule type" value="Genomic_DNA"/>
</dbReference>
<evidence type="ECO:0000259" key="5">
    <source>
        <dbReference type="Pfam" id="PF00933"/>
    </source>
</evidence>
<reference evidence="6 7" key="1">
    <citation type="journal article" date="2014" name="Int. J. Syst. Evol. Microbiol.">
        <title>Description of Galbitalea soli gen. nov., sp. nov., and Frondihabitans sucicola sp. nov.</title>
        <authorList>
            <person name="Kim S.J."/>
            <person name="Lim J.M."/>
            <person name="Ahn J.H."/>
            <person name="Weon H.Y."/>
            <person name="Hamada M."/>
            <person name="Suzuki K."/>
            <person name="Ahn T.Y."/>
            <person name="Kwon S.W."/>
        </authorList>
    </citation>
    <scope>NUCLEOTIDE SEQUENCE [LARGE SCALE GENOMIC DNA]</scope>
    <source>
        <strain evidence="6 7">NBRC 108727</strain>
    </source>
</reference>
<dbReference type="Proteomes" id="UP000479756">
    <property type="component" value="Unassembled WGS sequence"/>
</dbReference>
<dbReference type="GO" id="GO:0004553">
    <property type="term" value="F:hydrolase activity, hydrolyzing O-glycosyl compounds"/>
    <property type="evidence" value="ECO:0007669"/>
    <property type="project" value="InterPro"/>
</dbReference>
<gene>
    <name evidence="6" type="ORF">G3T37_00390</name>
</gene>
<evidence type="ECO:0000256" key="4">
    <source>
        <dbReference type="SAM" id="MobiDB-lite"/>
    </source>
</evidence>
<organism evidence="6 7">
    <name type="scientific">Galbitalea soli</name>
    <dbReference type="NCBI Taxonomy" id="1268042"/>
    <lineage>
        <taxon>Bacteria</taxon>
        <taxon>Bacillati</taxon>
        <taxon>Actinomycetota</taxon>
        <taxon>Actinomycetes</taxon>
        <taxon>Micrococcales</taxon>
        <taxon>Microbacteriaceae</taxon>
        <taxon>Galbitalea</taxon>
    </lineage>
</organism>
<dbReference type="PROSITE" id="PS00775">
    <property type="entry name" value="GLYCOSYL_HYDROL_F3"/>
    <property type="match status" value="1"/>
</dbReference>
<dbReference type="GO" id="GO:0005975">
    <property type="term" value="P:carbohydrate metabolic process"/>
    <property type="evidence" value="ECO:0007669"/>
    <property type="project" value="InterPro"/>
</dbReference>
<dbReference type="InterPro" id="IPR050226">
    <property type="entry name" value="NagZ_Beta-hexosaminidase"/>
</dbReference>
<comment type="caution">
    <text evidence="6">The sequence shown here is derived from an EMBL/GenBank/DDBJ whole genome shotgun (WGS) entry which is preliminary data.</text>
</comment>
<dbReference type="AlphaFoldDB" id="A0A7C9PL58"/>
<dbReference type="InterPro" id="IPR001764">
    <property type="entry name" value="Glyco_hydro_3_N"/>
</dbReference>
<dbReference type="InterPro" id="IPR019800">
    <property type="entry name" value="Glyco_hydro_3_AS"/>
</dbReference>
<feature type="region of interest" description="Disordered" evidence="4">
    <location>
        <begin position="41"/>
        <end position="69"/>
    </location>
</feature>
<dbReference type="PANTHER" id="PTHR30480">
    <property type="entry name" value="BETA-HEXOSAMINIDASE-RELATED"/>
    <property type="match status" value="1"/>
</dbReference>
<dbReference type="PANTHER" id="PTHR30480:SF16">
    <property type="entry name" value="GLYCOSIDE HYDROLASE FAMILY 3 DOMAIN PROTEIN"/>
    <property type="match status" value="1"/>
</dbReference>
<evidence type="ECO:0000256" key="1">
    <source>
        <dbReference type="ARBA" id="ARBA00005336"/>
    </source>
</evidence>
<comment type="similarity">
    <text evidence="1">Belongs to the glycosyl hydrolase 3 family.</text>
</comment>
<dbReference type="GO" id="GO:0009254">
    <property type="term" value="P:peptidoglycan turnover"/>
    <property type="evidence" value="ECO:0007669"/>
    <property type="project" value="TreeGrafter"/>
</dbReference>
<feature type="domain" description="Glycoside hydrolase family 3 N-terminal" evidence="5">
    <location>
        <begin position="84"/>
        <end position="399"/>
    </location>
</feature>
<keyword evidence="2 6" id="KW-0378">Hydrolase</keyword>
<keyword evidence="3" id="KW-0326">Glycosidase</keyword>
<evidence type="ECO:0000256" key="3">
    <source>
        <dbReference type="ARBA" id="ARBA00023295"/>
    </source>
</evidence>
<dbReference type="Pfam" id="PF00933">
    <property type="entry name" value="Glyco_hydro_3"/>
    <property type="match status" value="1"/>
</dbReference>
<evidence type="ECO:0000256" key="2">
    <source>
        <dbReference type="ARBA" id="ARBA00022801"/>
    </source>
</evidence>
<keyword evidence="7" id="KW-1185">Reference proteome</keyword>
<name>A0A7C9PL58_9MICO</name>